<keyword evidence="5" id="KW-0805">Transcription regulation</keyword>
<dbReference type="AlphaFoldDB" id="A0A1L2K1N1"/>
<keyword evidence="4" id="KW-0862">Zinc</keyword>
<feature type="domain" description="Nuclear receptor" evidence="10">
    <location>
        <begin position="8"/>
        <end position="47"/>
    </location>
</feature>
<organism evidence="12">
    <name type="scientific">Nilaparvata lugens</name>
    <name type="common">Brown planthopper</name>
    <dbReference type="NCBI Taxonomy" id="108931"/>
    <lineage>
        <taxon>Eukaryota</taxon>
        <taxon>Metazoa</taxon>
        <taxon>Ecdysozoa</taxon>
        <taxon>Arthropoda</taxon>
        <taxon>Hexapoda</taxon>
        <taxon>Insecta</taxon>
        <taxon>Pterygota</taxon>
        <taxon>Neoptera</taxon>
        <taxon>Paraneoptera</taxon>
        <taxon>Hemiptera</taxon>
        <taxon>Auchenorrhyncha</taxon>
        <taxon>Fulgoroidea</taxon>
        <taxon>Delphacidae</taxon>
        <taxon>Delphacinae</taxon>
        <taxon>Nilaparvata</taxon>
    </lineage>
</organism>
<dbReference type="InterPro" id="IPR035500">
    <property type="entry name" value="NHR-like_dom_sf"/>
</dbReference>
<proteinExistence type="evidence at transcript level"/>
<dbReference type="PRINTS" id="PR00047">
    <property type="entry name" value="STROIDFINGER"/>
</dbReference>
<keyword evidence="2" id="KW-0479">Metal-binding</keyword>
<dbReference type="Gene3D" id="1.10.565.10">
    <property type="entry name" value="Retinoid X Receptor"/>
    <property type="match status" value="1"/>
</dbReference>
<accession>A0A1L2K1N1</accession>
<dbReference type="PROSITE" id="PS00031">
    <property type="entry name" value="NUCLEAR_REC_DBD_1"/>
    <property type="match status" value="1"/>
</dbReference>
<dbReference type="SUPFAM" id="SSF48508">
    <property type="entry name" value="Nuclear receptor ligand-binding domain"/>
    <property type="match status" value="1"/>
</dbReference>
<dbReference type="PROSITE" id="PS51843">
    <property type="entry name" value="NR_LBD"/>
    <property type="match status" value="1"/>
</dbReference>
<evidence type="ECO:0000256" key="1">
    <source>
        <dbReference type="ARBA" id="ARBA00004123"/>
    </source>
</evidence>
<protein>
    <submittedName>
        <fullName evidence="12">Hormone receptor 83</fullName>
    </submittedName>
</protein>
<name>A0A1L2K1N1_NILLU</name>
<dbReference type="Pfam" id="PF00105">
    <property type="entry name" value="zf-C4"/>
    <property type="match status" value="1"/>
</dbReference>
<evidence type="ECO:0000256" key="4">
    <source>
        <dbReference type="ARBA" id="ARBA00022833"/>
    </source>
</evidence>
<keyword evidence="7" id="KW-0804">Transcription</keyword>
<dbReference type="PANTHER" id="PTHR24083">
    <property type="entry name" value="NUCLEAR HORMONE RECEPTOR"/>
    <property type="match status" value="1"/>
</dbReference>
<dbReference type="InterPro" id="IPR000536">
    <property type="entry name" value="Nucl_hrmn_rcpt_lig-bd"/>
</dbReference>
<keyword evidence="8 12" id="KW-0675">Receptor</keyword>
<evidence type="ECO:0000256" key="2">
    <source>
        <dbReference type="ARBA" id="ARBA00022723"/>
    </source>
</evidence>
<keyword evidence="3" id="KW-0863">Zinc-finger</keyword>
<evidence type="ECO:0000256" key="6">
    <source>
        <dbReference type="ARBA" id="ARBA00023125"/>
    </source>
</evidence>
<evidence type="ECO:0000256" key="3">
    <source>
        <dbReference type="ARBA" id="ARBA00022771"/>
    </source>
</evidence>
<dbReference type="SUPFAM" id="SSF57716">
    <property type="entry name" value="Glucocorticoid receptor-like (DNA-binding domain)"/>
    <property type="match status" value="1"/>
</dbReference>
<reference evidence="12" key="1">
    <citation type="submission" date="2015-11" db="EMBL/GenBank/DDBJ databases">
        <title>Identification and expression profiles of nuclear receptors family from Nilaparvata lugens(Stal) Hemiptera:Delphacidae.</title>
        <authorList>
            <person name="Xu L."/>
        </authorList>
    </citation>
    <scope>NUCLEOTIDE SEQUENCE</scope>
</reference>
<dbReference type="Gene3D" id="3.30.50.10">
    <property type="entry name" value="Erythroid Transcription Factor GATA-1, subunit A"/>
    <property type="match status" value="1"/>
</dbReference>
<dbReference type="EMBL" id="KU058666">
    <property type="protein sequence ID" value="APD25637.1"/>
    <property type="molecule type" value="mRNA"/>
</dbReference>
<dbReference type="PROSITE" id="PS51030">
    <property type="entry name" value="NUCLEAR_REC_DBD_2"/>
    <property type="match status" value="1"/>
</dbReference>
<keyword evidence="9" id="KW-0539">Nucleus</keyword>
<keyword evidence="6" id="KW-0238">DNA-binding</keyword>
<sequence length="308" mass="34270">MGRTLPVPVACKVCGDKSYGKHYGVYCCDGCSCFFKRSIRRSIFYTCIAVQEERGPRKSGKKKNIPNKNLVEKNSLKSEVTGTYTDVSRKIVERSPEECNGNCCAIQEGNNTPPELHYELSAQILLVTIKRARSCAPLVALPFNCQNRILGQVWAALFLLHASYWPHCDLVRLLYRYRVTTDVCVVMSHIMSCRLMSLDAIEMSLMEILLLCRPDLVSDTNYAQTILDYQQKAQSALAEHTMRRDGVNVFVNGDIADLSISPGNSQSRFGRLLLSLGALNGPLVGPLEACLFRPVIGNVSIENIISVI</sequence>
<evidence type="ECO:0000256" key="9">
    <source>
        <dbReference type="ARBA" id="ARBA00023242"/>
    </source>
</evidence>
<evidence type="ECO:0000313" key="12">
    <source>
        <dbReference type="EMBL" id="APD25637.1"/>
    </source>
</evidence>
<dbReference type="GO" id="GO:0003700">
    <property type="term" value="F:DNA-binding transcription factor activity"/>
    <property type="evidence" value="ECO:0007669"/>
    <property type="project" value="InterPro"/>
</dbReference>
<dbReference type="OrthoDB" id="5771769at2759"/>
<dbReference type="InterPro" id="IPR050274">
    <property type="entry name" value="Nuclear_hormone_rcpt_NR2"/>
</dbReference>
<evidence type="ECO:0000256" key="8">
    <source>
        <dbReference type="ARBA" id="ARBA00023170"/>
    </source>
</evidence>
<dbReference type="SMART" id="SM00399">
    <property type="entry name" value="ZnF_C4"/>
    <property type="match status" value="1"/>
</dbReference>
<dbReference type="InterPro" id="IPR001628">
    <property type="entry name" value="Znf_hrmn_rcpt"/>
</dbReference>
<evidence type="ECO:0000259" key="11">
    <source>
        <dbReference type="PROSITE" id="PS51843"/>
    </source>
</evidence>
<dbReference type="GO" id="GO:0005634">
    <property type="term" value="C:nucleus"/>
    <property type="evidence" value="ECO:0007669"/>
    <property type="project" value="UniProtKB-SubCell"/>
</dbReference>
<dbReference type="GO" id="GO:0008270">
    <property type="term" value="F:zinc ion binding"/>
    <property type="evidence" value="ECO:0007669"/>
    <property type="project" value="UniProtKB-KW"/>
</dbReference>
<evidence type="ECO:0000259" key="10">
    <source>
        <dbReference type="PROSITE" id="PS51030"/>
    </source>
</evidence>
<dbReference type="InterPro" id="IPR013088">
    <property type="entry name" value="Znf_NHR/GATA"/>
</dbReference>
<evidence type="ECO:0000256" key="5">
    <source>
        <dbReference type="ARBA" id="ARBA00023015"/>
    </source>
</evidence>
<gene>
    <name evidence="12" type="primary">HR83</name>
</gene>
<feature type="domain" description="NR LBD" evidence="11">
    <location>
        <begin position="83"/>
        <end position="308"/>
    </location>
</feature>
<dbReference type="GO" id="GO:0043565">
    <property type="term" value="F:sequence-specific DNA binding"/>
    <property type="evidence" value="ECO:0007669"/>
    <property type="project" value="InterPro"/>
</dbReference>
<evidence type="ECO:0000256" key="7">
    <source>
        <dbReference type="ARBA" id="ARBA00023163"/>
    </source>
</evidence>
<comment type="subcellular location">
    <subcellularLocation>
        <location evidence="1">Nucleus</location>
    </subcellularLocation>
</comment>